<dbReference type="RefSeq" id="WP_091696809.1">
    <property type="nucleotide sequence ID" value="NZ_FPCG01000005.1"/>
</dbReference>
<organism evidence="8 9">
    <name type="scientific">Micrococcus terreus</name>
    <dbReference type="NCBI Taxonomy" id="574650"/>
    <lineage>
        <taxon>Bacteria</taxon>
        <taxon>Bacillati</taxon>
        <taxon>Actinomycetota</taxon>
        <taxon>Actinomycetes</taxon>
        <taxon>Micrococcales</taxon>
        <taxon>Micrococcaceae</taxon>
        <taxon>Micrococcus</taxon>
    </lineage>
</organism>
<evidence type="ECO:0000256" key="2">
    <source>
        <dbReference type="ARBA" id="ARBA00022729"/>
    </source>
</evidence>
<dbReference type="STRING" id="574650.SAMN04487966_10541"/>
<keyword evidence="8" id="KW-0413">Isomerase</keyword>
<dbReference type="AlphaFoldDB" id="A0A1I7MLQ3"/>
<protein>
    <submittedName>
        <fullName evidence="8">Protein-disulfide isomerase</fullName>
    </submittedName>
</protein>
<keyword evidence="4" id="KW-1015">Disulfide bond</keyword>
<evidence type="ECO:0000256" key="1">
    <source>
        <dbReference type="ARBA" id="ARBA00005791"/>
    </source>
</evidence>
<feature type="domain" description="Thioredoxin" evidence="7">
    <location>
        <begin position="59"/>
        <end position="253"/>
    </location>
</feature>
<dbReference type="Proteomes" id="UP000198881">
    <property type="component" value="Unassembled WGS sequence"/>
</dbReference>
<dbReference type="InterPro" id="IPR012336">
    <property type="entry name" value="Thioredoxin-like_fold"/>
</dbReference>
<evidence type="ECO:0000256" key="6">
    <source>
        <dbReference type="SAM" id="Phobius"/>
    </source>
</evidence>
<dbReference type="GO" id="GO:0016491">
    <property type="term" value="F:oxidoreductase activity"/>
    <property type="evidence" value="ECO:0007669"/>
    <property type="project" value="UniProtKB-KW"/>
</dbReference>
<evidence type="ECO:0000256" key="5">
    <source>
        <dbReference type="ARBA" id="ARBA00023284"/>
    </source>
</evidence>
<dbReference type="PROSITE" id="PS51352">
    <property type="entry name" value="THIOREDOXIN_2"/>
    <property type="match status" value="1"/>
</dbReference>
<evidence type="ECO:0000313" key="9">
    <source>
        <dbReference type="Proteomes" id="UP000198881"/>
    </source>
</evidence>
<proteinExistence type="inferred from homology"/>
<dbReference type="InterPro" id="IPR013766">
    <property type="entry name" value="Thioredoxin_domain"/>
</dbReference>
<dbReference type="OrthoDB" id="117402at2"/>
<gene>
    <name evidence="8" type="ORF">SAMN04487966_10541</name>
</gene>
<name>A0A1I7MLQ3_9MICC</name>
<dbReference type="Pfam" id="PF13462">
    <property type="entry name" value="Thioredoxin_4"/>
    <property type="match status" value="1"/>
</dbReference>
<keyword evidence="9" id="KW-1185">Reference proteome</keyword>
<keyword evidence="6" id="KW-1133">Transmembrane helix</keyword>
<feature type="transmembrane region" description="Helical" evidence="6">
    <location>
        <begin position="26"/>
        <end position="49"/>
    </location>
</feature>
<dbReference type="SUPFAM" id="SSF52833">
    <property type="entry name" value="Thioredoxin-like"/>
    <property type="match status" value="1"/>
</dbReference>
<evidence type="ECO:0000256" key="3">
    <source>
        <dbReference type="ARBA" id="ARBA00023002"/>
    </source>
</evidence>
<keyword evidence="2" id="KW-0732">Signal</keyword>
<evidence type="ECO:0000313" key="8">
    <source>
        <dbReference type="EMBL" id="SFV22837.1"/>
    </source>
</evidence>
<keyword evidence="6" id="KW-0812">Transmembrane</keyword>
<reference evidence="8 9" key="1">
    <citation type="submission" date="2016-10" db="EMBL/GenBank/DDBJ databases">
        <authorList>
            <person name="de Groot N.N."/>
        </authorList>
    </citation>
    <scope>NUCLEOTIDE SEQUENCE [LARGE SCALE GENOMIC DNA]</scope>
    <source>
        <strain evidence="8 9">CGMCC 1.7054</strain>
    </source>
</reference>
<keyword evidence="6" id="KW-0472">Membrane</keyword>
<keyword evidence="3" id="KW-0560">Oxidoreductase</keyword>
<dbReference type="GO" id="GO:0016853">
    <property type="term" value="F:isomerase activity"/>
    <property type="evidence" value="ECO:0007669"/>
    <property type="project" value="UniProtKB-KW"/>
</dbReference>
<accession>A0A1I7MLQ3</accession>
<dbReference type="Gene3D" id="3.40.30.10">
    <property type="entry name" value="Glutaredoxin"/>
    <property type="match status" value="1"/>
</dbReference>
<dbReference type="InterPro" id="IPR036249">
    <property type="entry name" value="Thioredoxin-like_sf"/>
</dbReference>
<comment type="similarity">
    <text evidence="1">Belongs to the thioredoxin family. DsbA subfamily.</text>
</comment>
<evidence type="ECO:0000259" key="7">
    <source>
        <dbReference type="PROSITE" id="PS51352"/>
    </source>
</evidence>
<dbReference type="PANTHER" id="PTHR13887">
    <property type="entry name" value="GLUTATHIONE S-TRANSFERASE KAPPA"/>
    <property type="match status" value="1"/>
</dbReference>
<evidence type="ECO:0000256" key="4">
    <source>
        <dbReference type="ARBA" id="ARBA00023157"/>
    </source>
</evidence>
<keyword evidence="5" id="KW-0676">Redox-active center</keyword>
<dbReference type="EMBL" id="FPCG01000005">
    <property type="protein sequence ID" value="SFV22837.1"/>
    <property type="molecule type" value="Genomic_DNA"/>
</dbReference>
<sequence>MSTPTRNPTPANSSTSGTTSRKAKTIVWVVLAAVVVAGVIAGVVAVGAARNATPDAAATQAGQSAAQGSGPTTAEEAGELVVRPNSRVLSKAPNEQAVLVEFLDFECEGCGAAYPVVEELRAEYADTVTFVTRYFPLPGHRNAMPAAVAVEAAAQQGEYEAMYQRMFETQAQWGEATEDKSPVFRGYAEELGLDMAAYDKAVADPATRVRVEADVADGIALGVQGTPTFFLDGEMLTLTSLEQFRAEVDAAASN</sequence>
<dbReference type="PANTHER" id="PTHR13887:SF14">
    <property type="entry name" value="DISULFIDE BOND FORMATION PROTEIN D"/>
    <property type="match status" value="1"/>
</dbReference>